<proteinExistence type="predicted"/>
<keyword evidence="2" id="KW-1185">Reference proteome</keyword>
<reference evidence="1" key="1">
    <citation type="journal article" date="2020" name="Stud. Mycol.">
        <title>101 Dothideomycetes genomes: a test case for predicting lifestyles and emergence of pathogens.</title>
        <authorList>
            <person name="Haridas S."/>
            <person name="Albert R."/>
            <person name="Binder M."/>
            <person name="Bloem J."/>
            <person name="Labutti K."/>
            <person name="Salamov A."/>
            <person name="Andreopoulos B."/>
            <person name="Baker S."/>
            <person name="Barry K."/>
            <person name="Bills G."/>
            <person name="Bluhm B."/>
            <person name="Cannon C."/>
            <person name="Castanera R."/>
            <person name="Culley D."/>
            <person name="Daum C."/>
            <person name="Ezra D."/>
            <person name="Gonzalez J."/>
            <person name="Henrissat B."/>
            <person name="Kuo A."/>
            <person name="Liang C."/>
            <person name="Lipzen A."/>
            <person name="Lutzoni F."/>
            <person name="Magnuson J."/>
            <person name="Mondo S."/>
            <person name="Nolan M."/>
            <person name="Ohm R."/>
            <person name="Pangilinan J."/>
            <person name="Park H.-J."/>
            <person name="Ramirez L."/>
            <person name="Alfaro M."/>
            <person name="Sun H."/>
            <person name="Tritt A."/>
            <person name="Yoshinaga Y."/>
            <person name="Zwiers L.-H."/>
            <person name="Turgeon B."/>
            <person name="Goodwin S."/>
            <person name="Spatafora J."/>
            <person name="Crous P."/>
            <person name="Grigoriev I."/>
        </authorList>
    </citation>
    <scope>NUCLEOTIDE SEQUENCE</scope>
    <source>
        <strain evidence="1">ATCC 200398</strain>
    </source>
</reference>
<comment type="caution">
    <text evidence="1">The sequence shown here is derived from an EMBL/GenBank/DDBJ whole genome shotgun (WGS) entry which is preliminary data.</text>
</comment>
<organism evidence="1 2">
    <name type="scientific">Lindgomyces ingoldianus</name>
    <dbReference type="NCBI Taxonomy" id="673940"/>
    <lineage>
        <taxon>Eukaryota</taxon>
        <taxon>Fungi</taxon>
        <taxon>Dikarya</taxon>
        <taxon>Ascomycota</taxon>
        <taxon>Pezizomycotina</taxon>
        <taxon>Dothideomycetes</taxon>
        <taxon>Pleosporomycetidae</taxon>
        <taxon>Pleosporales</taxon>
        <taxon>Lindgomycetaceae</taxon>
        <taxon>Lindgomyces</taxon>
    </lineage>
</organism>
<name>A0ACB6R2U6_9PLEO</name>
<accession>A0ACB6R2U6</accession>
<protein>
    <submittedName>
        <fullName evidence="1">Uncharacterized protein</fullName>
    </submittedName>
</protein>
<evidence type="ECO:0000313" key="1">
    <source>
        <dbReference type="EMBL" id="KAF2472761.1"/>
    </source>
</evidence>
<dbReference type="Proteomes" id="UP000799755">
    <property type="component" value="Unassembled WGS sequence"/>
</dbReference>
<gene>
    <name evidence="1" type="ORF">BDR25DRAFT_353085</name>
</gene>
<dbReference type="EMBL" id="MU003501">
    <property type="protein sequence ID" value="KAF2472761.1"/>
    <property type="molecule type" value="Genomic_DNA"/>
</dbReference>
<sequence>MVARGPPKAKAVGSSPTSSSVVTISIVKFLRWWKGSAGFQKRDFSSPRVLNFYGYSVFLSFSASELLPTLYLNRDTLHGDYLCYHRTTKHAENCTCGYTGQNGQLWKASPEFRSMAQRNATHLKTMSTTEIRLISDIGPQYTYLQLVDRSHLTHNVITPKFARHQRNNDQTGTIHPSYTSSSPPQRLQTSHINSRLEPLLNLIINPISRLLSPQFQFQLLATPACQPALLLISGPSGQSVSVPF</sequence>
<evidence type="ECO:0000313" key="2">
    <source>
        <dbReference type="Proteomes" id="UP000799755"/>
    </source>
</evidence>